<accession>A0ACB8EDN6</accession>
<reference evidence="1" key="1">
    <citation type="submission" date="2021-08" db="EMBL/GenBank/DDBJ databases">
        <title>The first chromosome-level gecko genome reveals the dynamic sex chromosomes of Neotropical dwarf geckos (Sphaerodactylidae: Sphaerodactylus).</title>
        <authorList>
            <person name="Pinto B.J."/>
            <person name="Keating S.E."/>
            <person name="Gamble T."/>
        </authorList>
    </citation>
    <scope>NUCLEOTIDE SEQUENCE</scope>
    <source>
        <strain evidence="1">TG3544</strain>
    </source>
</reference>
<gene>
    <name evidence="1" type="ORF">K3G42_010531</name>
</gene>
<evidence type="ECO:0000313" key="2">
    <source>
        <dbReference type="Proteomes" id="UP000827872"/>
    </source>
</evidence>
<keyword evidence="2" id="KW-1185">Reference proteome</keyword>
<dbReference type="Proteomes" id="UP000827872">
    <property type="component" value="Linkage Group LG16"/>
</dbReference>
<name>A0ACB8EDN6_9SAUR</name>
<evidence type="ECO:0000313" key="1">
    <source>
        <dbReference type="EMBL" id="KAH7990711.1"/>
    </source>
</evidence>
<protein>
    <submittedName>
        <fullName evidence="1">Uncharacterized protein</fullName>
    </submittedName>
</protein>
<sequence length="254" mass="27456">MHMDERGRILSAVPTPPEAGLRLPADARAIQNKDHPKLGKRGGKGSSRIAVTMAAVVDLGKVGANTVKYAANGEVVELRSLWKDQPCVVLFLRRFGCQVCRWIAKDVSKLKESLESHGVRLVGVAPESVGLKDFLDGNYFKGDLYLDETKQCYSDLGFKRYNALSIVPAALGKSVREVVSKANAEGIHGNFSGDLLQSGGMLIVSQGGEKVLLHFIQESLGDSVPLDTIIKILGLPANAEEEKRPQCNEEVCTG</sequence>
<dbReference type="EMBL" id="CM037629">
    <property type="protein sequence ID" value="KAH7990711.1"/>
    <property type="molecule type" value="Genomic_DNA"/>
</dbReference>
<organism evidence="1 2">
    <name type="scientific">Sphaerodactylus townsendi</name>
    <dbReference type="NCBI Taxonomy" id="933632"/>
    <lineage>
        <taxon>Eukaryota</taxon>
        <taxon>Metazoa</taxon>
        <taxon>Chordata</taxon>
        <taxon>Craniata</taxon>
        <taxon>Vertebrata</taxon>
        <taxon>Euteleostomi</taxon>
        <taxon>Lepidosauria</taxon>
        <taxon>Squamata</taxon>
        <taxon>Bifurcata</taxon>
        <taxon>Gekkota</taxon>
        <taxon>Sphaerodactylidae</taxon>
        <taxon>Sphaerodactylus</taxon>
    </lineage>
</organism>
<proteinExistence type="predicted"/>
<comment type="caution">
    <text evidence="1">The sequence shown here is derived from an EMBL/GenBank/DDBJ whole genome shotgun (WGS) entry which is preliminary data.</text>
</comment>